<organism evidence="3 4">
    <name type="scientific">Phytophthora cactorum</name>
    <dbReference type="NCBI Taxonomy" id="29920"/>
    <lineage>
        <taxon>Eukaryota</taxon>
        <taxon>Sar</taxon>
        <taxon>Stramenopiles</taxon>
        <taxon>Oomycota</taxon>
        <taxon>Peronosporomycetes</taxon>
        <taxon>Peronosporales</taxon>
        <taxon>Peronosporaceae</taxon>
        <taxon>Phytophthora</taxon>
    </lineage>
</organism>
<protein>
    <recommendedName>
        <fullName evidence="5">RxLR effector protein</fullName>
    </recommendedName>
</protein>
<accession>A0A8T1TK59</accession>
<keyword evidence="2" id="KW-0732">Signal</keyword>
<sequence>MCFSQLLLLVAVASCSNVATAEDAAKLQTLAANVNLDVHGERHRYLNGSETTTDPNVAGEERVGASTGLKKTSQAPHGFELP</sequence>
<evidence type="ECO:0000256" key="1">
    <source>
        <dbReference type="SAM" id="MobiDB-lite"/>
    </source>
</evidence>
<gene>
    <name evidence="3" type="ORF">JG687_00018822</name>
</gene>
<comment type="caution">
    <text evidence="3">The sequence shown here is derived from an EMBL/GenBank/DDBJ whole genome shotgun (WGS) entry which is preliminary data.</text>
</comment>
<dbReference type="Proteomes" id="UP000688947">
    <property type="component" value="Unassembled WGS sequence"/>
</dbReference>
<evidence type="ECO:0000313" key="4">
    <source>
        <dbReference type="Proteomes" id="UP000688947"/>
    </source>
</evidence>
<feature type="region of interest" description="Disordered" evidence="1">
    <location>
        <begin position="46"/>
        <end position="82"/>
    </location>
</feature>
<evidence type="ECO:0008006" key="5">
    <source>
        <dbReference type="Google" id="ProtNLM"/>
    </source>
</evidence>
<proteinExistence type="predicted"/>
<feature type="chain" id="PRO_5035840169" description="RxLR effector protein" evidence="2">
    <location>
        <begin position="22"/>
        <end position="82"/>
    </location>
</feature>
<dbReference type="AlphaFoldDB" id="A0A8T1TK59"/>
<feature type="signal peptide" evidence="2">
    <location>
        <begin position="1"/>
        <end position="21"/>
    </location>
</feature>
<reference evidence="3" key="1">
    <citation type="submission" date="2021-01" db="EMBL/GenBank/DDBJ databases">
        <title>Phytophthora aleatoria, a newly-described species from Pinus radiata is distinct from Phytophthora cactorum isolates based on comparative genomics.</title>
        <authorList>
            <person name="Mcdougal R."/>
            <person name="Panda P."/>
            <person name="Williams N."/>
            <person name="Studholme D.J."/>
        </authorList>
    </citation>
    <scope>NUCLEOTIDE SEQUENCE</scope>
    <source>
        <strain evidence="3">NZFS 3830</strain>
    </source>
</reference>
<evidence type="ECO:0000256" key="2">
    <source>
        <dbReference type="SAM" id="SignalP"/>
    </source>
</evidence>
<dbReference type="EMBL" id="JAENGZ010002788">
    <property type="protein sequence ID" value="KAG6942859.1"/>
    <property type="molecule type" value="Genomic_DNA"/>
</dbReference>
<evidence type="ECO:0000313" key="3">
    <source>
        <dbReference type="EMBL" id="KAG6942859.1"/>
    </source>
</evidence>
<name>A0A8T1TK59_9STRA</name>